<gene>
    <name evidence="2" type="ORF">H6A01_03185</name>
</gene>
<keyword evidence="1" id="KW-0472">Membrane</keyword>
<organism evidence="2 3">
    <name type="scientific">Veillonella magna</name>
    <dbReference type="NCBI Taxonomy" id="464322"/>
    <lineage>
        <taxon>Bacteria</taxon>
        <taxon>Bacillati</taxon>
        <taxon>Bacillota</taxon>
        <taxon>Negativicutes</taxon>
        <taxon>Veillonellales</taxon>
        <taxon>Veillonellaceae</taxon>
        <taxon>Veillonella</taxon>
    </lineage>
</organism>
<name>A0ABS2GDU6_9FIRM</name>
<feature type="transmembrane region" description="Helical" evidence="1">
    <location>
        <begin position="107"/>
        <end position="126"/>
    </location>
</feature>
<dbReference type="Proteomes" id="UP000707138">
    <property type="component" value="Unassembled WGS sequence"/>
</dbReference>
<feature type="transmembrane region" description="Helical" evidence="1">
    <location>
        <begin position="20"/>
        <end position="38"/>
    </location>
</feature>
<keyword evidence="1" id="KW-0812">Transmembrane</keyword>
<proteinExistence type="predicted"/>
<dbReference type="EMBL" id="JACJLA010000004">
    <property type="protein sequence ID" value="MBM6912336.1"/>
    <property type="molecule type" value="Genomic_DNA"/>
</dbReference>
<feature type="transmembrane region" description="Helical" evidence="1">
    <location>
        <begin position="75"/>
        <end position="95"/>
    </location>
</feature>
<keyword evidence="3" id="KW-1185">Reference proteome</keyword>
<evidence type="ECO:0000313" key="3">
    <source>
        <dbReference type="Proteomes" id="UP000707138"/>
    </source>
</evidence>
<evidence type="ECO:0000313" key="2">
    <source>
        <dbReference type="EMBL" id="MBM6912336.1"/>
    </source>
</evidence>
<keyword evidence="1" id="KW-1133">Transmembrane helix</keyword>
<accession>A0ABS2GDU6</accession>
<reference evidence="2 3" key="1">
    <citation type="journal article" date="2021" name="Sci. Rep.">
        <title>The distribution of antibiotic resistance genes in chicken gut microbiota commensals.</title>
        <authorList>
            <person name="Juricova H."/>
            <person name="Matiasovicova J."/>
            <person name="Kubasova T."/>
            <person name="Cejkova D."/>
            <person name="Rychlik I."/>
        </authorList>
    </citation>
    <scope>NUCLEOTIDE SEQUENCE [LARGE SCALE GENOMIC DNA]</scope>
    <source>
        <strain evidence="2 3">An537</strain>
    </source>
</reference>
<sequence>MKQKKQRKQAIPVVKDTVGVAVRVVLQILYVVLAYLFYMDYGVTLLAGLALLAVIIGGGYWVLRKQVLATNRHMADTCRFIVAYVTTLLAVFFYSLAMYRSDQLNDISKAIIIIASLFVFYCIRTATKGMFIKK</sequence>
<feature type="transmembrane region" description="Helical" evidence="1">
    <location>
        <begin position="44"/>
        <end position="63"/>
    </location>
</feature>
<protein>
    <submittedName>
        <fullName evidence="2">Uncharacterized protein</fullName>
    </submittedName>
</protein>
<dbReference type="RefSeq" id="WP_205087530.1">
    <property type="nucleotide sequence ID" value="NZ_JACJLA010000004.1"/>
</dbReference>
<comment type="caution">
    <text evidence="2">The sequence shown here is derived from an EMBL/GenBank/DDBJ whole genome shotgun (WGS) entry which is preliminary data.</text>
</comment>
<evidence type="ECO:0000256" key="1">
    <source>
        <dbReference type="SAM" id="Phobius"/>
    </source>
</evidence>